<dbReference type="InterPro" id="IPR002818">
    <property type="entry name" value="DJ-1/PfpI"/>
</dbReference>
<accession>A0A5S5BZA7</accession>
<comment type="caution">
    <text evidence="3">The sequence shown here is derived from an EMBL/GenBank/DDBJ whole genome shotgun (WGS) entry which is preliminary data.</text>
</comment>
<dbReference type="OrthoDB" id="9792284at2"/>
<reference evidence="3 4" key="1">
    <citation type="submission" date="2019-07" db="EMBL/GenBank/DDBJ databases">
        <title>Genomic Encyclopedia of Type Strains, Phase III (KMG-III): the genomes of soil and plant-associated and newly described type strains.</title>
        <authorList>
            <person name="Whitman W."/>
        </authorList>
    </citation>
    <scope>NUCLEOTIDE SEQUENCE [LARGE SCALE GENOMIC DNA]</scope>
    <source>
        <strain evidence="3 4">BL24</strain>
    </source>
</reference>
<dbReference type="Proteomes" id="UP000323257">
    <property type="component" value="Unassembled WGS sequence"/>
</dbReference>
<dbReference type="Gene3D" id="3.40.50.880">
    <property type="match status" value="1"/>
</dbReference>
<dbReference type="GO" id="GO:0008233">
    <property type="term" value="F:peptidase activity"/>
    <property type="evidence" value="ECO:0007669"/>
    <property type="project" value="UniProtKB-KW"/>
</dbReference>
<keyword evidence="4" id="KW-1185">Reference proteome</keyword>
<keyword evidence="3" id="KW-0645">Protease</keyword>
<dbReference type="PANTHER" id="PTHR42733:SF2">
    <property type="entry name" value="DJ-1_THIJ_PFPI FAMILY PROTEIN"/>
    <property type="match status" value="1"/>
</dbReference>
<evidence type="ECO:0000313" key="3">
    <source>
        <dbReference type="EMBL" id="TYP71400.1"/>
    </source>
</evidence>
<dbReference type="PANTHER" id="PTHR42733">
    <property type="entry name" value="DJ-1 PROTEIN"/>
    <property type="match status" value="1"/>
</dbReference>
<evidence type="ECO:0000256" key="1">
    <source>
        <dbReference type="ARBA" id="ARBA00008542"/>
    </source>
</evidence>
<evidence type="ECO:0000313" key="4">
    <source>
        <dbReference type="Proteomes" id="UP000323257"/>
    </source>
</evidence>
<dbReference type="SUPFAM" id="SSF52317">
    <property type="entry name" value="Class I glutamine amidotransferase-like"/>
    <property type="match status" value="1"/>
</dbReference>
<dbReference type="InterPro" id="IPR029062">
    <property type="entry name" value="Class_I_gatase-like"/>
</dbReference>
<dbReference type="Pfam" id="PF01965">
    <property type="entry name" value="DJ-1_PfpI"/>
    <property type="match status" value="1"/>
</dbReference>
<dbReference type="EMBL" id="VNHS01000010">
    <property type="protein sequence ID" value="TYP71400.1"/>
    <property type="molecule type" value="Genomic_DNA"/>
</dbReference>
<dbReference type="GO" id="GO:0006508">
    <property type="term" value="P:proteolysis"/>
    <property type="evidence" value="ECO:0007669"/>
    <property type="project" value="UniProtKB-KW"/>
</dbReference>
<dbReference type="AlphaFoldDB" id="A0A5S5BZA7"/>
<gene>
    <name evidence="3" type="ORF">BCM02_110356</name>
</gene>
<organism evidence="3 4">
    <name type="scientific">Paenibacillus methanolicus</name>
    <dbReference type="NCBI Taxonomy" id="582686"/>
    <lineage>
        <taxon>Bacteria</taxon>
        <taxon>Bacillati</taxon>
        <taxon>Bacillota</taxon>
        <taxon>Bacilli</taxon>
        <taxon>Bacillales</taxon>
        <taxon>Paenibacillaceae</taxon>
        <taxon>Paenibacillus</taxon>
    </lineage>
</organism>
<dbReference type="RefSeq" id="WP_148932038.1">
    <property type="nucleotide sequence ID" value="NZ_VNHS01000010.1"/>
</dbReference>
<dbReference type="PROSITE" id="PS51276">
    <property type="entry name" value="PEPTIDASE_C56_PFPI"/>
    <property type="match status" value="1"/>
</dbReference>
<evidence type="ECO:0000259" key="2">
    <source>
        <dbReference type="Pfam" id="PF01965"/>
    </source>
</evidence>
<dbReference type="InterPro" id="IPR006286">
    <property type="entry name" value="C56_PfpI-like"/>
</dbReference>
<dbReference type="NCBIfam" id="TIGR01382">
    <property type="entry name" value="PfpI"/>
    <property type="match status" value="1"/>
</dbReference>
<dbReference type="CDD" id="cd03134">
    <property type="entry name" value="GATase1_PfpI_like"/>
    <property type="match status" value="1"/>
</dbReference>
<protein>
    <submittedName>
        <fullName evidence="3">Protease I</fullName>
    </submittedName>
</protein>
<comment type="similarity">
    <text evidence="1">Belongs to the peptidase C56 family.</text>
</comment>
<feature type="domain" description="DJ-1/PfpI" evidence="2">
    <location>
        <begin position="6"/>
        <end position="169"/>
    </location>
</feature>
<name>A0A5S5BZA7_9BACL</name>
<proteinExistence type="inferred from homology"/>
<keyword evidence="3" id="KW-0378">Hydrolase</keyword>
<sequence>MTGQPKKVAFLLANEFEDSEMVNPFEAITKNGHEAVIIGLEKKAELKGKNGTAYTTHLGIGEAKAEDYSALIIPGGHSPEQLMNDSRVLDFVREVDKQGITIAAICHGPLLLEKAGLIQGRNITAYPELHAELNDAGARFIDKQVVVDRNWITSRTPDDEPYFIEETINALGVNAY</sequence>